<proteinExistence type="predicted"/>
<dbReference type="AlphaFoldDB" id="A0A643FX14"/>
<dbReference type="GeneID" id="98405051"/>
<dbReference type="RefSeq" id="WP_150985597.1">
    <property type="nucleotide sequence ID" value="NZ_CP062804.1"/>
</dbReference>
<dbReference type="EMBL" id="CP062804">
    <property type="protein sequence ID" value="QOT78885.1"/>
    <property type="molecule type" value="Genomic_DNA"/>
</dbReference>
<sequence length="196" mass="20399">MNSKHFLVAAALAVMAGSALAQPETQVEVKKAPGQVTMSGTARVTATVVAIEAATRTVSLRDKTGKVVSLVVGEEARNFDQLKVGDVVTAEYKEAITLTLKKQGGGKSAVSEHESMDRSAPGARPGGTAGREVTVLADVVAINAKTKMVTLRGPKGNTLDLMVEDPEQMKNIKKGDQVQAVYTEAVAVSVEPAAGK</sequence>
<gene>
    <name evidence="1" type="ORF">F7R26_029285</name>
</gene>
<name>A0A643FX14_9BURK</name>
<accession>A0A643FX14</accession>
<evidence type="ECO:0000313" key="1">
    <source>
        <dbReference type="EMBL" id="QOT78885.1"/>
    </source>
</evidence>
<protein>
    <recommendedName>
        <fullName evidence="3">DUF5666 domain-containing protein</fullName>
    </recommendedName>
</protein>
<organism evidence="1 2">
    <name type="scientific">Cupriavidus basilensis</name>
    <dbReference type="NCBI Taxonomy" id="68895"/>
    <lineage>
        <taxon>Bacteria</taxon>
        <taxon>Pseudomonadati</taxon>
        <taxon>Pseudomonadota</taxon>
        <taxon>Betaproteobacteria</taxon>
        <taxon>Burkholderiales</taxon>
        <taxon>Burkholderiaceae</taxon>
        <taxon>Cupriavidus</taxon>
    </lineage>
</organism>
<reference evidence="1 2" key="1">
    <citation type="submission" date="2020-10" db="EMBL/GenBank/DDBJ databases">
        <title>Complete genome sequence of Cupriavidus basilensis CCUG 49340T.</title>
        <authorList>
            <person name="Salva-Serra F."/>
            <person name="Donoso R.A."/>
            <person name="Cho K.H."/>
            <person name="Yoo J.A."/>
            <person name="Lee K."/>
            <person name="Yoon S.-H."/>
            <person name="Perez-Pantoja D."/>
            <person name="Moore E.R.B."/>
        </authorList>
    </citation>
    <scope>NUCLEOTIDE SEQUENCE [LARGE SCALE GENOMIC DNA]</scope>
    <source>
        <strain evidence="2">CCUG 49340</strain>
    </source>
</reference>
<evidence type="ECO:0000313" key="2">
    <source>
        <dbReference type="Proteomes" id="UP000397656"/>
    </source>
</evidence>
<dbReference type="Proteomes" id="UP000397656">
    <property type="component" value="Chromosome 2"/>
</dbReference>
<evidence type="ECO:0008006" key="3">
    <source>
        <dbReference type="Google" id="ProtNLM"/>
    </source>
</evidence>